<dbReference type="Gene3D" id="3.60.15.10">
    <property type="entry name" value="Ribonuclease Z/Hydroxyacylglutathione hydrolase-like"/>
    <property type="match status" value="1"/>
</dbReference>
<evidence type="ECO:0000313" key="3">
    <source>
        <dbReference type="Proteomes" id="UP000243723"/>
    </source>
</evidence>
<keyword evidence="3" id="KW-1185">Reference proteome</keyword>
<proteinExistence type="predicted"/>
<dbReference type="Pfam" id="PF00753">
    <property type="entry name" value="Lactamase_B"/>
    <property type="match status" value="1"/>
</dbReference>
<dbReference type="AlphaFoldDB" id="A0A2P7YF07"/>
<dbReference type="PANTHER" id="PTHR43084:SF8">
    <property type="entry name" value="METALLO-BETA-LACTAMASE SUPERFAMILY PROTEIN"/>
    <property type="match status" value="1"/>
</dbReference>
<dbReference type="PANTHER" id="PTHR43084">
    <property type="entry name" value="PERSULFIDE DIOXYGENASE ETHE1"/>
    <property type="match status" value="1"/>
</dbReference>
<protein>
    <submittedName>
        <fullName evidence="2">Hydroxyacylglutathione hydrolase</fullName>
    </submittedName>
</protein>
<dbReference type="GO" id="GO:0050313">
    <property type="term" value="F:sulfur dioxygenase activity"/>
    <property type="evidence" value="ECO:0007669"/>
    <property type="project" value="InterPro"/>
</dbReference>
<dbReference type="GO" id="GO:0070813">
    <property type="term" value="P:hydrogen sulfide metabolic process"/>
    <property type="evidence" value="ECO:0007669"/>
    <property type="project" value="TreeGrafter"/>
</dbReference>
<name>A0A2P7YF07_9PEZI</name>
<dbReference type="EMBL" id="NHZQ01000447">
    <property type="protein sequence ID" value="PSK34540.1"/>
    <property type="molecule type" value="Genomic_DNA"/>
</dbReference>
<dbReference type="CDD" id="cd07724">
    <property type="entry name" value="POD-like_MBL-fold"/>
    <property type="match status" value="1"/>
</dbReference>
<evidence type="ECO:0000259" key="1">
    <source>
        <dbReference type="SMART" id="SM00849"/>
    </source>
</evidence>
<dbReference type="STRING" id="40998.A0A2P7YF07"/>
<dbReference type="SUPFAM" id="SSF56281">
    <property type="entry name" value="Metallo-hydrolase/oxidoreductase"/>
    <property type="match status" value="1"/>
</dbReference>
<organism evidence="2 3">
    <name type="scientific">Elsinoe australis</name>
    <dbReference type="NCBI Taxonomy" id="40998"/>
    <lineage>
        <taxon>Eukaryota</taxon>
        <taxon>Fungi</taxon>
        <taxon>Dikarya</taxon>
        <taxon>Ascomycota</taxon>
        <taxon>Pezizomycotina</taxon>
        <taxon>Dothideomycetes</taxon>
        <taxon>Dothideomycetidae</taxon>
        <taxon>Myriangiales</taxon>
        <taxon>Elsinoaceae</taxon>
        <taxon>Elsinoe</taxon>
    </lineage>
</organism>
<accession>A0A2P7YF07</accession>
<evidence type="ECO:0000313" key="2">
    <source>
        <dbReference type="EMBL" id="PSK34540.1"/>
    </source>
</evidence>
<dbReference type="InterPro" id="IPR051682">
    <property type="entry name" value="Mito_Persulfide_Diox"/>
</dbReference>
<gene>
    <name evidence="2" type="ORF">B9Z65_8866</name>
</gene>
<dbReference type="GO" id="GO:0006749">
    <property type="term" value="P:glutathione metabolic process"/>
    <property type="evidence" value="ECO:0007669"/>
    <property type="project" value="InterPro"/>
</dbReference>
<dbReference type="OrthoDB" id="449487at2759"/>
<feature type="domain" description="Metallo-beta-lactamase" evidence="1">
    <location>
        <begin position="17"/>
        <end position="211"/>
    </location>
</feature>
<dbReference type="InterPro" id="IPR044528">
    <property type="entry name" value="POD-like_MBL-fold"/>
</dbReference>
<dbReference type="InterPro" id="IPR001279">
    <property type="entry name" value="Metallo-B-lactamas"/>
</dbReference>
<dbReference type="GO" id="GO:0016787">
    <property type="term" value="F:hydrolase activity"/>
    <property type="evidence" value="ECO:0007669"/>
    <property type="project" value="UniProtKB-KW"/>
</dbReference>
<keyword evidence="2" id="KW-0378">Hydrolase</keyword>
<dbReference type="InterPro" id="IPR036866">
    <property type="entry name" value="RibonucZ/Hydroxyglut_hydro"/>
</dbReference>
<comment type="caution">
    <text evidence="2">The sequence shown here is derived from an EMBL/GenBank/DDBJ whole genome shotgun (WGS) entry which is preliminary data.</text>
</comment>
<dbReference type="Proteomes" id="UP000243723">
    <property type="component" value="Unassembled WGS sequence"/>
</dbReference>
<reference evidence="2 3" key="1">
    <citation type="submission" date="2017-05" db="EMBL/GenBank/DDBJ databases">
        <title>Draft genome sequence of Elsinoe australis.</title>
        <authorList>
            <person name="Cheng Q."/>
        </authorList>
    </citation>
    <scope>NUCLEOTIDE SEQUENCE [LARGE SCALE GENOMIC DNA]</scope>
    <source>
        <strain evidence="2 3">NL1</strain>
    </source>
</reference>
<sequence>MSTHEPGVHSIYESVTGTWQHIVTDPVTKSAAIIDSVLDFDPSTNTISTTSADQILKIFSSRQLHIDWILETHTHADHLTAASYLQSRLAKQQSQSPPICIGSGISAVQKRWADRYDIQFPEYERAFDHTFADGDVFNIGHLAVQVMHLPGHTPDHIGYRVGDNVFTGDSIFNPDVGSARTDFPEGSASQLWSSMTKLLALPDHFKLYTGHDYPPADRTPTHGAGKELPYSTVKEQKERNKHVKSGTKEQDFVKWRQERDASLAEPRLINQALQWNIRAGRLPTPTAGGERLLRLP</sequence>
<dbReference type="SMART" id="SM00849">
    <property type="entry name" value="Lactamase_B"/>
    <property type="match status" value="1"/>
</dbReference>